<dbReference type="InterPro" id="IPR003439">
    <property type="entry name" value="ABC_transporter-like_ATP-bd"/>
</dbReference>
<dbReference type="Pfam" id="PF00005">
    <property type="entry name" value="ABC_tran"/>
    <property type="match status" value="1"/>
</dbReference>
<reference evidence="7" key="1">
    <citation type="submission" date="2017-04" db="EMBL/GenBank/DDBJ databases">
        <authorList>
            <person name="Varghese N."/>
            <person name="Submissions S."/>
        </authorList>
    </citation>
    <scope>NUCLEOTIDE SEQUENCE [LARGE SCALE GENOMIC DNA]</scope>
    <source>
        <strain evidence="7">USBA 82</strain>
    </source>
</reference>
<dbReference type="GO" id="GO:0005524">
    <property type="term" value="F:ATP binding"/>
    <property type="evidence" value="ECO:0007669"/>
    <property type="project" value="UniProtKB-KW"/>
</dbReference>
<dbReference type="CDD" id="cd03214">
    <property type="entry name" value="ABC_Iron-Siderophores_B12_Hemin"/>
    <property type="match status" value="1"/>
</dbReference>
<dbReference type="STRING" id="561720.SAMN06275492_12611"/>
<protein>
    <submittedName>
        <fullName evidence="6">Iron complex transport system ATP-binding protein</fullName>
    </submittedName>
</protein>
<dbReference type="SUPFAM" id="SSF52540">
    <property type="entry name" value="P-loop containing nucleoside triphosphate hydrolases"/>
    <property type="match status" value="1"/>
</dbReference>
<comment type="similarity">
    <text evidence="1">Belongs to the ABC transporter superfamily.</text>
</comment>
<dbReference type="PANTHER" id="PTHR42734">
    <property type="entry name" value="METAL TRANSPORT SYSTEM ATP-BINDING PROTEIN TM_0124-RELATED"/>
    <property type="match status" value="1"/>
</dbReference>
<evidence type="ECO:0000256" key="4">
    <source>
        <dbReference type="ARBA" id="ARBA00022840"/>
    </source>
</evidence>
<evidence type="ECO:0000259" key="5">
    <source>
        <dbReference type="PROSITE" id="PS50893"/>
    </source>
</evidence>
<evidence type="ECO:0000313" key="7">
    <source>
        <dbReference type="Proteomes" id="UP000193355"/>
    </source>
</evidence>
<proteinExistence type="inferred from homology"/>
<sequence>MILAVKDLGFRWGRDWVFRGISFSVNSGELLSVMGPNGVGKTTLLRCLNGILSPSEGTITVGGRDVSSMSRREIAKAMGYVPQFVQPQRMTVFDGVLLGRRPHIGWSVSERDLVTVESVLSLLGLSEFRLRSMDRISGGERQKVAIARAMVQEPSVMLLDEPTASLDMKNNMGMMETISHVVHCHGLAAVATIHDVNCALRHSDRCLFLRGGSIEALCTPSEVTGSMIESVYDLKADIIDHRGYPVVIPGG</sequence>
<dbReference type="OrthoDB" id="9799337at2"/>
<evidence type="ECO:0000256" key="3">
    <source>
        <dbReference type="ARBA" id="ARBA00022741"/>
    </source>
</evidence>
<accession>A0A1X7KFW6</accession>
<dbReference type="EMBL" id="FXBB01000026">
    <property type="protein sequence ID" value="SMG39380.1"/>
    <property type="molecule type" value="Genomic_DNA"/>
</dbReference>
<feature type="domain" description="ABC transporter" evidence="5">
    <location>
        <begin position="3"/>
        <end position="236"/>
    </location>
</feature>
<organism evidence="6 7">
    <name type="scientific">Dethiosulfovibrio salsuginis</name>
    <dbReference type="NCBI Taxonomy" id="561720"/>
    <lineage>
        <taxon>Bacteria</taxon>
        <taxon>Thermotogati</taxon>
        <taxon>Synergistota</taxon>
        <taxon>Synergistia</taxon>
        <taxon>Synergistales</taxon>
        <taxon>Dethiosulfovibrionaceae</taxon>
        <taxon>Dethiosulfovibrio</taxon>
    </lineage>
</organism>
<dbReference type="InterPro" id="IPR027417">
    <property type="entry name" value="P-loop_NTPase"/>
</dbReference>
<dbReference type="PROSITE" id="PS00211">
    <property type="entry name" value="ABC_TRANSPORTER_1"/>
    <property type="match status" value="1"/>
</dbReference>
<dbReference type="InterPro" id="IPR050153">
    <property type="entry name" value="Metal_Ion_Import_ABC"/>
</dbReference>
<keyword evidence="2" id="KW-0813">Transport</keyword>
<dbReference type="InterPro" id="IPR003593">
    <property type="entry name" value="AAA+_ATPase"/>
</dbReference>
<dbReference type="Proteomes" id="UP000193355">
    <property type="component" value="Unassembled WGS sequence"/>
</dbReference>
<dbReference type="Gene3D" id="3.40.50.300">
    <property type="entry name" value="P-loop containing nucleotide triphosphate hydrolases"/>
    <property type="match status" value="1"/>
</dbReference>
<keyword evidence="7" id="KW-1185">Reference proteome</keyword>
<dbReference type="PROSITE" id="PS50893">
    <property type="entry name" value="ABC_TRANSPORTER_2"/>
    <property type="match status" value="1"/>
</dbReference>
<dbReference type="PANTHER" id="PTHR42734:SF6">
    <property type="entry name" value="MOLYBDATE IMPORT ATP-BINDING PROTEIN MOLC"/>
    <property type="match status" value="1"/>
</dbReference>
<evidence type="ECO:0000313" key="6">
    <source>
        <dbReference type="EMBL" id="SMG39380.1"/>
    </source>
</evidence>
<name>A0A1X7KFW6_9BACT</name>
<keyword evidence="4 6" id="KW-0067">ATP-binding</keyword>
<dbReference type="SMART" id="SM00382">
    <property type="entry name" value="AAA"/>
    <property type="match status" value="1"/>
</dbReference>
<dbReference type="InterPro" id="IPR017871">
    <property type="entry name" value="ABC_transporter-like_CS"/>
</dbReference>
<dbReference type="FunFam" id="3.40.50.300:FF:000134">
    <property type="entry name" value="Iron-enterobactin ABC transporter ATP-binding protein"/>
    <property type="match status" value="1"/>
</dbReference>
<gene>
    <name evidence="6" type="ORF">SAMN06275492_12611</name>
</gene>
<evidence type="ECO:0000256" key="1">
    <source>
        <dbReference type="ARBA" id="ARBA00005417"/>
    </source>
</evidence>
<evidence type="ECO:0000256" key="2">
    <source>
        <dbReference type="ARBA" id="ARBA00022448"/>
    </source>
</evidence>
<dbReference type="AlphaFoldDB" id="A0A1X7KFW6"/>
<dbReference type="GO" id="GO:0016887">
    <property type="term" value="F:ATP hydrolysis activity"/>
    <property type="evidence" value="ECO:0007669"/>
    <property type="project" value="InterPro"/>
</dbReference>
<keyword evidence="3" id="KW-0547">Nucleotide-binding</keyword>